<organism evidence="3 4">
    <name type="scientific">Vibrio spartinae</name>
    <dbReference type="NCBI Taxonomy" id="1918945"/>
    <lineage>
        <taxon>Bacteria</taxon>
        <taxon>Pseudomonadati</taxon>
        <taxon>Pseudomonadota</taxon>
        <taxon>Gammaproteobacteria</taxon>
        <taxon>Vibrionales</taxon>
        <taxon>Vibrionaceae</taxon>
        <taxon>Vibrio</taxon>
    </lineage>
</organism>
<proteinExistence type="predicted"/>
<feature type="region of interest" description="Disordered" evidence="1">
    <location>
        <begin position="21"/>
        <end position="44"/>
    </location>
</feature>
<dbReference type="Proteomes" id="UP000515264">
    <property type="component" value="Chromosome 1"/>
</dbReference>
<reference evidence="3 4" key="1">
    <citation type="submission" date="2016-12" db="EMBL/GenBank/DDBJ databases">
        <authorList>
            <person name="Song W.-J."/>
            <person name="Kurnit D.M."/>
        </authorList>
    </citation>
    <scope>NUCLEOTIDE SEQUENCE [LARGE SCALE GENOMIC DNA]</scope>
    <source>
        <strain evidence="3 4">CECT 9026</strain>
    </source>
</reference>
<keyword evidence="5" id="KW-1185">Reference proteome</keyword>
<protein>
    <submittedName>
        <fullName evidence="3">Uncharacterized protein</fullName>
    </submittedName>
</protein>
<evidence type="ECO:0000313" key="5">
    <source>
        <dbReference type="Proteomes" id="UP000515264"/>
    </source>
</evidence>
<dbReference type="RefSeq" id="WP_021020840.1">
    <property type="nucleotide sequence ID" value="NZ_AP024907.1"/>
</dbReference>
<dbReference type="Proteomes" id="UP000184774">
    <property type="component" value="Unassembled WGS sequence"/>
</dbReference>
<evidence type="ECO:0000256" key="1">
    <source>
        <dbReference type="SAM" id="MobiDB-lite"/>
    </source>
</evidence>
<dbReference type="EMBL" id="CP046268">
    <property type="protein sequence ID" value="QMV13585.1"/>
    <property type="molecule type" value="Genomic_DNA"/>
</dbReference>
<evidence type="ECO:0000313" key="4">
    <source>
        <dbReference type="Proteomes" id="UP000184774"/>
    </source>
</evidence>
<evidence type="ECO:0000313" key="2">
    <source>
        <dbReference type="EMBL" id="QMV13585.1"/>
    </source>
</evidence>
<reference evidence="2" key="2">
    <citation type="submission" date="2019-11" db="EMBL/GenBank/DDBJ databases">
        <authorList>
            <person name="January G."/>
            <person name="Bunk B."/>
        </authorList>
    </citation>
    <scope>NUCLEOTIDE SEQUENCE</scope>
    <source>
        <strain evidence="2">3.6</strain>
    </source>
</reference>
<name>A0A1N6M8J8_9VIBR</name>
<sequence>MSNELARKEFRETMRRVVAGRRRHGLLGSGDAQEAARKSAQKMIQQTKVKAAKVA</sequence>
<gene>
    <name evidence="3" type="ORF">VSP9026_03514</name>
    <name evidence="2" type="ORF">Vspart_00823</name>
</gene>
<dbReference type="AlphaFoldDB" id="A0A1N6M8J8"/>
<dbReference type="EMBL" id="FSSB01000021">
    <property type="protein sequence ID" value="SIO95762.1"/>
    <property type="molecule type" value="Genomic_DNA"/>
</dbReference>
<accession>A0A1N6M8J8</accession>
<evidence type="ECO:0000313" key="3">
    <source>
        <dbReference type="EMBL" id="SIO95762.1"/>
    </source>
</evidence>
<reference evidence="2 5" key="3">
    <citation type="journal article" date="2020" name="J. Nat. Prod.">
        <title>Genomics-Metabolomics Profiling Disclosed Marine Vibrio spartinae 3.6 as a Producer of a New Branched Side Chain Prodigiosin.</title>
        <authorList>
            <person name="Vitale G.A."/>
            <person name="Sciarretta M."/>
            <person name="Palma Esposito F."/>
            <person name="January G.G."/>
            <person name="Giaccio M."/>
            <person name="Bunk B."/>
            <person name="Sproer C."/>
            <person name="Bajerski F."/>
            <person name="Power D."/>
            <person name="Festa C."/>
            <person name="Monti M.C."/>
            <person name="D'Auria M.V."/>
            <person name="de Pascale D."/>
        </authorList>
    </citation>
    <scope>NUCLEOTIDE SEQUENCE [LARGE SCALE GENOMIC DNA]</scope>
    <source>
        <strain evidence="2 5">3.6</strain>
    </source>
</reference>